<proteinExistence type="predicted"/>
<organism evidence="1 3">
    <name type="scientific">Burkholderia ubonensis</name>
    <dbReference type="NCBI Taxonomy" id="101571"/>
    <lineage>
        <taxon>Bacteria</taxon>
        <taxon>Pseudomonadati</taxon>
        <taxon>Pseudomonadota</taxon>
        <taxon>Betaproteobacteria</taxon>
        <taxon>Burkholderiales</taxon>
        <taxon>Burkholderiaceae</taxon>
        <taxon>Burkholderia</taxon>
        <taxon>Burkholderia cepacia complex</taxon>
    </lineage>
</organism>
<dbReference type="Proteomes" id="UP000183667">
    <property type="component" value="Unassembled WGS sequence"/>
</dbReference>
<evidence type="ECO:0000313" key="2">
    <source>
        <dbReference type="EMBL" id="OJA48776.1"/>
    </source>
</evidence>
<evidence type="ECO:0000313" key="3">
    <source>
        <dbReference type="Proteomes" id="UP000056453"/>
    </source>
</evidence>
<accession>A0AAW3MX19</accession>
<name>A0AAW3MX19_9BURK</name>
<evidence type="ECO:0000313" key="1">
    <source>
        <dbReference type="EMBL" id="KVQ01759.1"/>
    </source>
</evidence>
<dbReference type="EMBL" id="MEAU01000011">
    <property type="protein sequence ID" value="OJA48776.1"/>
    <property type="molecule type" value="Genomic_DNA"/>
</dbReference>
<protein>
    <submittedName>
        <fullName evidence="1">Uncharacterized protein</fullName>
    </submittedName>
</protein>
<dbReference type="EMBL" id="LPBJ01000021">
    <property type="protein sequence ID" value="KVQ01759.1"/>
    <property type="molecule type" value="Genomic_DNA"/>
</dbReference>
<reference evidence="1 3" key="1">
    <citation type="submission" date="2015-11" db="EMBL/GenBank/DDBJ databases">
        <title>Expanding the genomic diversity of Burkholderia species for the development of highly accurate diagnostics.</title>
        <authorList>
            <person name="Sahl J."/>
            <person name="Keim P."/>
            <person name="Wagner D."/>
        </authorList>
    </citation>
    <scope>NUCLEOTIDE SEQUENCE [LARGE SCALE GENOMIC DNA]</scope>
    <source>
        <strain evidence="1 3">MSMB1808WGS</strain>
    </source>
</reference>
<reference evidence="4" key="2">
    <citation type="submission" date="2016-08" db="EMBL/GenBank/DDBJ databases">
        <title>Population biology and virulence potential of Burkholderia ubonensis.</title>
        <authorList>
            <person name="Price E.P."/>
            <person name="Currie B.J."/>
            <person name="Wagner D.M."/>
        </authorList>
    </citation>
    <scope>NUCLEOTIDE SEQUENCE [LARGE SCALE GENOMIC DNA]</scope>
    <source>
        <strain evidence="4">MSMB0103</strain>
    </source>
</reference>
<keyword evidence="3" id="KW-1185">Reference proteome</keyword>
<dbReference type="AlphaFoldDB" id="A0AAW3MX19"/>
<dbReference type="Proteomes" id="UP000056453">
    <property type="component" value="Unassembled WGS sequence"/>
</dbReference>
<evidence type="ECO:0000313" key="4">
    <source>
        <dbReference type="Proteomes" id="UP000183667"/>
    </source>
</evidence>
<gene>
    <name evidence="2" type="ORF">BGV66_09005</name>
    <name evidence="1" type="ORF">WJ96_32670</name>
</gene>
<comment type="caution">
    <text evidence="1">The sequence shown here is derived from an EMBL/GenBank/DDBJ whole genome shotgun (WGS) entry which is preliminary data.</text>
</comment>
<sequence length="64" mass="7550">MFVNDELYRTLLECHQQVVRTIEGQFDGAFEAFWRARDNQDQNLCVGEQQRVDSPELLDFSVEL</sequence>
<reference evidence="2" key="3">
    <citation type="submission" date="2016-08" db="EMBL/GenBank/DDBJ databases">
        <authorList>
            <person name="Price E.P."/>
            <person name="Currie B.J."/>
            <person name="Wagner D.M."/>
        </authorList>
    </citation>
    <scope>NUCLEOTIDE SEQUENCE</scope>
    <source>
        <strain evidence="2">MSMB0103</strain>
    </source>
</reference>